<organism evidence="2 3">
    <name type="scientific">Streptomyces tardus</name>
    <dbReference type="NCBI Taxonomy" id="2780544"/>
    <lineage>
        <taxon>Bacteria</taxon>
        <taxon>Bacillati</taxon>
        <taxon>Actinomycetota</taxon>
        <taxon>Actinomycetes</taxon>
        <taxon>Kitasatosporales</taxon>
        <taxon>Streptomycetaceae</taxon>
        <taxon>Streptomyces</taxon>
    </lineage>
</organism>
<dbReference type="RefSeq" id="WP_211039949.1">
    <property type="nucleotide sequence ID" value="NZ_JAELVF020000001.1"/>
</dbReference>
<dbReference type="CDD" id="cd19098">
    <property type="entry name" value="AKR_unchar"/>
    <property type="match status" value="1"/>
</dbReference>
<sequence>MPLSRLAEATTPTAHLGLGLAALGRPGYLNLGRDRDLPDDRTPDALRARTHELLDAAYAQGVRYVDTARSYGRAEEFLGQWLAGRPEAHDVVVGSKWGYAYTANWRVAADVHEVKEHSAAMYATQYAESVELLGGRPDLYQVHSVTPESPVLTDAALQERLAEQAAEGVSVGLSVSGPRQAEAVRAALRVAPGGERLFRSVQATCNLLEPSVGAALAEAHEAGLYVIVKEAMANGRLAPGVAPAALREVAEECGATTDAVALAAMLHRPWATTVLSGAVTTEQLFANLHAVTVDLGKEQLARLAELAEEPEAYWQQRADLSWH</sequence>
<dbReference type="InterPro" id="IPR023210">
    <property type="entry name" value="NADP_OxRdtase_dom"/>
</dbReference>
<gene>
    <name evidence="2" type="ORF">JGS22_020390</name>
</gene>
<dbReference type="PANTHER" id="PTHR43312:SF1">
    <property type="entry name" value="NADP-DEPENDENT OXIDOREDUCTASE DOMAIN-CONTAINING PROTEIN"/>
    <property type="match status" value="1"/>
</dbReference>
<protein>
    <submittedName>
        <fullName evidence="2">Aldo/keto reductase</fullName>
    </submittedName>
</protein>
<feature type="domain" description="NADP-dependent oxidoreductase" evidence="1">
    <location>
        <begin position="50"/>
        <end position="307"/>
    </location>
</feature>
<comment type="caution">
    <text evidence="2">The sequence shown here is derived from an EMBL/GenBank/DDBJ whole genome shotgun (WGS) entry which is preliminary data.</text>
</comment>
<keyword evidence="3" id="KW-1185">Reference proteome</keyword>
<dbReference type="AlphaFoldDB" id="A0A949JJM0"/>
<dbReference type="EMBL" id="JAELVF020000001">
    <property type="protein sequence ID" value="MBU7599924.1"/>
    <property type="molecule type" value="Genomic_DNA"/>
</dbReference>
<dbReference type="InterPro" id="IPR036812">
    <property type="entry name" value="NAD(P)_OxRdtase_dom_sf"/>
</dbReference>
<proteinExistence type="predicted"/>
<evidence type="ECO:0000313" key="3">
    <source>
        <dbReference type="Proteomes" id="UP000694501"/>
    </source>
</evidence>
<accession>A0A949JJM0</accession>
<dbReference type="InterPro" id="IPR053135">
    <property type="entry name" value="AKR2_Oxidoreductase"/>
</dbReference>
<dbReference type="Gene3D" id="3.20.20.100">
    <property type="entry name" value="NADP-dependent oxidoreductase domain"/>
    <property type="match status" value="1"/>
</dbReference>
<dbReference type="Pfam" id="PF00248">
    <property type="entry name" value="Aldo_ket_red"/>
    <property type="match status" value="1"/>
</dbReference>
<name>A0A949JJM0_9ACTN</name>
<dbReference type="SUPFAM" id="SSF51430">
    <property type="entry name" value="NAD(P)-linked oxidoreductase"/>
    <property type="match status" value="1"/>
</dbReference>
<reference evidence="2" key="1">
    <citation type="submission" date="2021-06" db="EMBL/GenBank/DDBJ databases">
        <title>Sequencing of actinobacteria type strains.</title>
        <authorList>
            <person name="Nguyen G.-S."/>
            <person name="Wentzel A."/>
        </authorList>
    </citation>
    <scope>NUCLEOTIDE SEQUENCE</scope>
    <source>
        <strain evidence="2">P38-E01</strain>
    </source>
</reference>
<dbReference type="Proteomes" id="UP000694501">
    <property type="component" value="Unassembled WGS sequence"/>
</dbReference>
<evidence type="ECO:0000313" key="2">
    <source>
        <dbReference type="EMBL" id="MBU7599924.1"/>
    </source>
</evidence>
<evidence type="ECO:0000259" key="1">
    <source>
        <dbReference type="Pfam" id="PF00248"/>
    </source>
</evidence>
<dbReference type="PANTHER" id="PTHR43312">
    <property type="entry name" value="D-THREO-ALDOSE 1-DEHYDROGENASE"/>
    <property type="match status" value="1"/>
</dbReference>